<organism evidence="9 10">
    <name type="scientific">Pagothenia borchgrevinki</name>
    <name type="common">Bald rockcod</name>
    <name type="synonym">Trematomus borchgrevinki</name>
    <dbReference type="NCBI Taxonomy" id="8213"/>
    <lineage>
        <taxon>Eukaryota</taxon>
        <taxon>Metazoa</taxon>
        <taxon>Chordata</taxon>
        <taxon>Craniata</taxon>
        <taxon>Vertebrata</taxon>
        <taxon>Euteleostomi</taxon>
        <taxon>Actinopterygii</taxon>
        <taxon>Neopterygii</taxon>
        <taxon>Teleostei</taxon>
        <taxon>Neoteleostei</taxon>
        <taxon>Acanthomorphata</taxon>
        <taxon>Eupercaria</taxon>
        <taxon>Perciformes</taxon>
        <taxon>Notothenioidei</taxon>
        <taxon>Nototheniidae</taxon>
        <taxon>Pagothenia</taxon>
    </lineage>
</organism>
<dbReference type="PROSITE" id="PS50030">
    <property type="entry name" value="UBA"/>
    <property type="match status" value="1"/>
</dbReference>
<dbReference type="SUPFAM" id="SSF46934">
    <property type="entry name" value="UBA-like"/>
    <property type="match status" value="1"/>
</dbReference>
<keyword evidence="5" id="KW-0539">Nucleus</keyword>
<reference evidence="9 10" key="1">
    <citation type="journal article" date="2022" name="G3 (Bethesda)">
        <title>Evaluating Illumina-, Nanopore-, and PacBio-based genome assembly strategies with the bald notothen, Trematomus borchgrevinki.</title>
        <authorList>
            <person name="Rayamajhi N."/>
            <person name="Cheng C.C."/>
            <person name="Catchen J.M."/>
        </authorList>
    </citation>
    <scope>NUCLEOTIDE SEQUENCE [LARGE SCALE GENOMIC DNA]</scope>
    <source>
        <strain evidence="9">AGRC-2024</strain>
    </source>
</reference>
<feature type="domain" description="UBA" evidence="7">
    <location>
        <begin position="128"/>
        <end position="171"/>
    </location>
</feature>
<dbReference type="InterPro" id="IPR051188">
    <property type="entry name" value="PHD-type_Zinc_Finger"/>
</dbReference>
<dbReference type="SMART" id="SM00165">
    <property type="entry name" value="UBA"/>
    <property type="match status" value="1"/>
</dbReference>
<dbReference type="Gene3D" id="3.30.40.10">
    <property type="entry name" value="Zinc/RING finger domain, C3HC4 (zinc finger)"/>
    <property type="match status" value="1"/>
</dbReference>
<sequence>MDEDDTLLCVLCQRSEQTKITGALSTKDDVTAHQNCLLFASALICRNTPQFDDLFGFSVEDVLNEVKRGRQLTCNKCKKRGATAGCEVGRCKKSYHYPCAVEERAEIVEDVTKEKYVLYCYKHYPKTQGHNELTTPESLMQMGFDRNRAEMAVAITGNQGIELAMDWLKVHENDPGTDEPVGNVVGGAAVTQSPTDEPSIADPAEGKEEADTTIKAI</sequence>
<protein>
    <recommendedName>
        <fullName evidence="11">PHD-type domain-containing protein</fullName>
    </recommendedName>
</protein>
<dbReference type="InterPro" id="IPR015940">
    <property type="entry name" value="UBA"/>
</dbReference>
<evidence type="ECO:0000256" key="4">
    <source>
        <dbReference type="ARBA" id="ARBA00022833"/>
    </source>
</evidence>
<dbReference type="Pfam" id="PF13771">
    <property type="entry name" value="zf-HC5HC2H"/>
    <property type="match status" value="1"/>
</dbReference>
<keyword evidence="2" id="KW-0479">Metal-binding</keyword>
<proteinExistence type="predicted"/>
<feature type="region of interest" description="Disordered" evidence="6">
    <location>
        <begin position="189"/>
        <end position="217"/>
    </location>
</feature>
<dbReference type="GO" id="GO:0008270">
    <property type="term" value="F:zinc ion binding"/>
    <property type="evidence" value="ECO:0007669"/>
    <property type="project" value="UniProtKB-KW"/>
</dbReference>
<dbReference type="CDD" id="cd14302">
    <property type="entry name" value="UBA_UBXN1"/>
    <property type="match status" value="1"/>
</dbReference>
<comment type="subcellular location">
    <subcellularLocation>
        <location evidence="1">Nucleus</location>
    </subcellularLocation>
</comment>
<dbReference type="Pfam" id="PF22562">
    <property type="entry name" value="UBA_7"/>
    <property type="match status" value="1"/>
</dbReference>
<feature type="compositionally biased region" description="Basic and acidic residues" evidence="6">
    <location>
        <begin position="204"/>
        <end position="217"/>
    </location>
</feature>
<feature type="domain" description="PHD-type" evidence="8">
    <location>
        <begin position="6"/>
        <end position="124"/>
    </location>
</feature>
<evidence type="ECO:0000256" key="2">
    <source>
        <dbReference type="ARBA" id="ARBA00022723"/>
    </source>
</evidence>
<evidence type="ECO:0000313" key="9">
    <source>
        <dbReference type="EMBL" id="KAL3056109.1"/>
    </source>
</evidence>
<name>A0ABD2GPP9_PAGBO</name>
<accession>A0ABD2GPP9</accession>
<dbReference type="Gene3D" id="1.10.8.10">
    <property type="entry name" value="DNA helicase RuvA subunit, C-terminal domain"/>
    <property type="match status" value="1"/>
</dbReference>
<reference evidence="9 10" key="2">
    <citation type="journal article" date="2024" name="G3 (Bethesda)">
        <title>The genome of the cryopelagic Antarctic bald notothen, Trematomus borchgrevinki.</title>
        <authorList>
            <person name="Rayamajhi N."/>
            <person name="Rivera-Colon A.G."/>
            <person name="Minhas B.F."/>
            <person name="Cheng C.C."/>
            <person name="Catchen J.M."/>
        </authorList>
    </citation>
    <scope>NUCLEOTIDE SEQUENCE [LARGE SCALE GENOMIC DNA]</scope>
    <source>
        <strain evidence="9">AGRC-2024</strain>
    </source>
</reference>
<comment type="caution">
    <text evidence="9">The sequence shown here is derived from an EMBL/GenBank/DDBJ whole genome shotgun (WGS) entry which is preliminary data.</text>
</comment>
<evidence type="ECO:0000256" key="5">
    <source>
        <dbReference type="ARBA" id="ARBA00023242"/>
    </source>
</evidence>
<dbReference type="EMBL" id="JBIYXZ010002076">
    <property type="protein sequence ID" value="KAL3056109.1"/>
    <property type="molecule type" value="Genomic_DNA"/>
</dbReference>
<keyword evidence="3" id="KW-0863">Zinc-finger</keyword>
<evidence type="ECO:0000313" key="10">
    <source>
        <dbReference type="Proteomes" id="UP001619887"/>
    </source>
</evidence>
<dbReference type="InterPro" id="IPR013083">
    <property type="entry name" value="Znf_RING/FYVE/PHD"/>
</dbReference>
<keyword evidence="4" id="KW-0862">Zinc</keyword>
<dbReference type="PROSITE" id="PS51805">
    <property type="entry name" value="EPHD"/>
    <property type="match status" value="1"/>
</dbReference>
<evidence type="ECO:0000259" key="7">
    <source>
        <dbReference type="PROSITE" id="PS50030"/>
    </source>
</evidence>
<dbReference type="InterPro" id="IPR009060">
    <property type="entry name" value="UBA-like_sf"/>
</dbReference>
<dbReference type="FunFam" id="1.10.8.10:FF:000044">
    <property type="entry name" value="UBX domain-containing protein 1"/>
    <property type="match status" value="1"/>
</dbReference>
<dbReference type="GO" id="GO:0005634">
    <property type="term" value="C:nucleus"/>
    <property type="evidence" value="ECO:0007669"/>
    <property type="project" value="UniProtKB-SubCell"/>
</dbReference>
<keyword evidence="10" id="KW-1185">Reference proteome</keyword>
<evidence type="ECO:0000259" key="8">
    <source>
        <dbReference type="PROSITE" id="PS51805"/>
    </source>
</evidence>
<dbReference type="Proteomes" id="UP001619887">
    <property type="component" value="Unassembled WGS sequence"/>
</dbReference>
<dbReference type="AlphaFoldDB" id="A0ABD2GPP9"/>
<dbReference type="PANTHER" id="PTHR12420:SF4">
    <property type="entry name" value="PHD FINGER PROTEIN 11"/>
    <property type="match status" value="1"/>
</dbReference>
<dbReference type="InterPro" id="IPR034732">
    <property type="entry name" value="EPHD"/>
</dbReference>
<evidence type="ECO:0000256" key="6">
    <source>
        <dbReference type="SAM" id="MobiDB-lite"/>
    </source>
</evidence>
<gene>
    <name evidence="9" type="ORF">OYC64_018750</name>
</gene>
<dbReference type="PANTHER" id="PTHR12420">
    <property type="entry name" value="PHD FINGER PROTEIN"/>
    <property type="match status" value="1"/>
</dbReference>
<evidence type="ECO:0008006" key="11">
    <source>
        <dbReference type="Google" id="ProtNLM"/>
    </source>
</evidence>
<evidence type="ECO:0000256" key="1">
    <source>
        <dbReference type="ARBA" id="ARBA00004123"/>
    </source>
</evidence>
<dbReference type="InterPro" id="IPR041923">
    <property type="entry name" value="UBA_UBXN1"/>
</dbReference>
<evidence type="ECO:0000256" key="3">
    <source>
        <dbReference type="ARBA" id="ARBA00022771"/>
    </source>
</evidence>